<feature type="region of interest" description="Disordered" evidence="1">
    <location>
        <begin position="1"/>
        <end position="53"/>
    </location>
</feature>
<proteinExistence type="predicted"/>
<feature type="non-terminal residue" evidence="2">
    <location>
        <position position="1"/>
    </location>
</feature>
<keyword evidence="3" id="KW-1185">Reference proteome</keyword>
<dbReference type="EMBL" id="CAUYUJ010020538">
    <property type="protein sequence ID" value="CAK0899014.1"/>
    <property type="molecule type" value="Genomic_DNA"/>
</dbReference>
<protein>
    <submittedName>
        <fullName evidence="2">Uncharacterized protein</fullName>
    </submittedName>
</protein>
<gene>
    <name evidence="2" type="ORF">PCOR1329_LOCUS76643</name>
</gene>
<name>A0ABN9XH34_9DINO</name>
<dbReference type="Proteomes" id="UP001189429">
    <property type="component" value="Unassembled WGS sequence"/>
</dbReference>
<comment type="caution">
    <text evidence="2">The sequence shown here is derived from an EMBL/GenBank/DDBJ whole genome shotgun (WGS) entry which is preliminary data.</text>
</comment>
<sequence>DSNEFDQDEDEGGEEEEEFEEDPEEADEAEVEDHGAGPGDFDPGAVRGDWPAAYPFTKNGTDFKLRLRRRESEKITVVDLKQGQGAFAQLVQLPDNFTKDKYNLYGCENPKAASTEVAEKIAATKIKNDRLVLLAGADSQLPR</sequence>
<evidence type="ECO:0000313" key="3">
    <source>
        <dbReference type="Proteomes" id="UP001189429"/>
    </source>
</evidence>
<organism evidence="2 3">
    <name type="scientific">Prorocentrum cordatum</name>
    <dbReference type="NCBI Taxonomy" id="2364126"/>
    <lineage>
        <taxon>Eukaryota</taxon>
        <taxon>Sar</taxon>
        <taxon>Alveolata</taxon>
        <taxon>Dinophyceae</taxon>
        <taxon>Prorocentrales</taxon>
        <taxon>Prorocentraceae</taxon>
        <taxon>Prorocentrum</taxon>
    </lineage>
</organism>
<feature type="compositionally biased region" description="Acidic residues" evidence="1">
    <location>
        <begin position="1"/>
        <end position="31"/>
    </location>
</feature>
<accession>A0ABN9XH34</accession>
<reference evidence="2" key="1">
    <citation type="submission" date="2023-10" db="EMBL/GenBank/DDBJ databases">
        <authorList>
            <person name="Chen Y."/>
            <person name="Shah S."/>
            <person name="Dougan E. K."/>
            <person name="Thang M."/>
            <person name="Chan C."/>
        </authorList>
    </citation>
    <scope>NUCLEOTIDE SEQUENCE [LARGE SCALE GENOMIC DNA]</scope>
</reference>
<evidence type="ECO:0000313" key="2">
    <source>
        <dbReference type="EMBL" id="CAK0899014.1"/>
    </source>
</evidence>
<evidence type="ECO:0000256" key="1">
    <source>
        <dbReference type="SAM" id="MobiDB-lite"/>
    </source>
</evidence>